<reference evidence="1" key="2">
    <citation type="journal article" date="2020" name="Nat. Commun.">
        <title>Large-scale genome sequencing of mycorrhizal fungi provides insights into the early evolution of symbiotic traits.</title>
        <authorList>
            <person name="Miyauchi S."/>
            <person name="Kiss E."/>
            <person name="Kuo A."/>
            <person name="Drula E."/>
            <person name="Kohler A."/>
            <person name="Sanchez-Garcia M."/>
            <person name="Morin E."/>
            <person name="Andreopoulos B."/>
            <person name="Barry K.W."/>
            <person name="Bonito G."/>
            <person name="Buee M."/>
            <person name="Carver A."/>
            <person name="Chen C."/>
            <person name="Cichocki N."/>
            <person name="Clum A."/>
            <person name="Culley D."/>
            <person name="Crous P.W."/>
            <person name="Fauchery L."/>
            <person name="Girlanda M."/>
            <person name="Hayes R.D."/>
            <person name="Keri Z."/>
            <person name="LaButti K."/>
            <person name="Lipzen A."/>
            <person name="Lombard V."/>
            <person name="Magnuson J."/>
            <person name="Maillard F."/>
            <person name="Murat C."/>
            <person name="Nolan M."/>
            <person name="Ohm R.A."/>
            <person name="Pangilinan J."/>
            <person name="Pereira M.F."/>
            <person name="Perotto S."/>
            <person name="Peter M."/>
            <person name="Pfister S."/>
            <person name="Riley R."/>
            <person name="Sitrit Y."/>
            <person name="Stielow J.B."/>
            <person name="Szollosi G."/>
            <person name="Zifcakova L."/>
            <person name="Stursova M."/>
            <person name="Spatafora J.W."/>
            <person name="Tedersoo L."/>
            <person name="Vaario L.M."/>
            <person name="Yamada A."/>
            <person name="Yan M."/>
            <person name="Wang P."/>
            <person name="Xu J."/>
            <person name="Bruns T."/>
            <person name="Baldrian P."/>
            <person name="Vilgalys R."/>
            <person name="Dunand C."/>
            <person name="Henrissat B."/>
            <person name="Grigoriev I.V."/>
            <person name="Hibbett D."/>
            <person name="Nagy L.G."/>
            <person name="Martin F.M."/>
        </authorList>
    </citation>
    <scope>NUCLEOTIDE SEQUENCE</scope>
    <source>
        <strain evidence="1">P2</strain>
    </source>
</reference>
<proteinExistence type="predicted"/>
<keyword evidence="2" id="KW-1185">Reference proteome</keyword>
<evidence type="ECO:0000313" key="1">
    <source>
        <dbReference type="EMBL" id="KAF9642153.1"/>
    </source>
</evidence>
<accession>A0ACB6YY88</accession>
<comment type="caution">
    <text evidence="1">The sequence shown here is derived from an EMBL/GenBank/DDBJ whole genome shotgun (WGS) entry which is preliminary data.</text>
</comment>
<sequence length="306" mass="33289">MATPRYTLDTTLPTGHSNSVVALQFSPDGKFLASGSGDGVLMVFSTSTWKPIKRYVDASPITAVIWHPTFPKTLICGYRSGDVHTVNFESHLLIDDCNKVWTDKVGGPVHCIASDGTGTKVALSYGSDVAVMEQYAISVWTNARNLPEPPSLPGLDEELPAPVACSLHFVEDGKLLVASYLGHGIMRATFCWDIDLMELRWQITPRTCNIASSALSPDEKIIIVANLYDGLDWYKIPDHSFSRSIPLRINHNVPIPVLLVDGGKILLVGGTSGNMKVLDADTAETIQTLDHGHAKSDFQISLNDTD</sequence>
<gene>
    <name evidence="1" type="ORF">BDM02DRAFT_3106000</name>
</gene>
<reference evidence="1" key="1">
    <citation type="submission" date="2019-10" db="EMBL/GenBank/DDBJ databases">
        <authorList>
            <consortium name="DOE Joint Genome Institute"/>
            <person name="Kuo A."/>
            <person name="Miyauchi S."/>
            <person name="Kiss E."/>
            <person name="Drula E."/>
            <person name="Kohler A."/>
            <person name="Sanchez-Garcia M."/>
            <person name="Andreopoulos B."/>
            <person name="Barry K.W."/>
            <person name="Bonito G."/>
            <person name="Buee M."/>
            <person name="Carver A."/>
            <person name="Chen C."/>
            <person name="Cichocki N."/>
            <person name="Clum A."/>
            <person name="Culley D."/>
            <person name="Crous P.W."/>
            <person name="Fauchery L."/>
            <person name="Girlanda M."/>
            <person name="Hayes R."/>
            <person name="Keri Z."/>
            <person name="Labutti K."/>
            <person name="Lipzen A."/>
            <person name="Lombard V."/>
            <person name="Magnuson J."/>
            <person name="Maillard F."/>
            <person name="Morin E."/>
            <person name="Murat C."/>
            <person name="Nolan M."/>
            <person name="Ohm R."/>
            <person name="Pangilinan J."/>
            <person name="Pereira M."/>
            <person name="Perotto S."/>
            <person name="Peter M."/>
            <person name="Riley R."/>
            <person name="Sitrit Y."/>
            <person name="Stielow B."/>
            <person name="Szollosi G."/>
            <person name="Zifcakova L."/>
            <person name="Stursova M."/>
            <person name="Spatafora J.W."/>
            <person name="Tedersoo L."/>
            <person name="Vaario L.-M."/>
            <person name="Yamada A."/>
            <person name="Yan M."/>
            <person name="Wang P."/>
            <person name="Xu J."/>
            <person name="Bruns T."/>
            <person name="Baldrian P."/>
            <person name="Vilgalys R."/>
            <person name="Henrissat B."/>
            <person name="Grigoriev I.V."/>
            <person name="Hibbett D."/>
            <person name="Nagy L.G."/>
            <person name="Martin F.M."/>
        </authorList>
    </citation>
    <scope>NUCLEOTIDE SEQUENCE</scope>
    <source>
        <strain evidence="1">P2</strain>
    </source>
</reference>
<organism evidence="1 2">
    <name type="scientific">Thelephora ganbajun</name>
    <name type="common">Ganba fungus</name>
    <dbReference type="NCBI Taxonomy" id="370292"/>
    <lineage>
        <taxon>Eukaryota</taxon>
        <taxon>Fungi</taxon>
        <taxon>Dikarya</taxon>
        <taxon>Basidiomycota</taxon>
        <taxon>Agaricomycotina</taxon>
        <taxon>Agaricomycetes</taxon>
        <taxon>Thelephorales</taxon>
        <taxon>Thelephoraceae</taxon>
        <taxon>Thelephora</taxon>
    </lineage>
</organism>
<name>A0ACB6YY88_THEGA</name>
<protein>
    <submittedName>
        <fullName evidence="1">WD40 repeat-like protein</fullName>
    </submittedName>
</protein>
<dbReference type="EMBL" id="MU118648">
    <property type="protein sequence ID" value="KAF9642153.1"/>
    <property type="molecule type" value="Genomic_DNA"/>
</dbReference>
<evidence type="ECO:0000313" key="2">
    <source>
        <dbReference type="Proteomes" id="UP000886501"/>
    </source>
</evidence>
<dbReference type="Proteomes" id="UP000886501">
    <property type="component" value="Unassembled WGS sequence"/>
</dbReference>